<sequence length="567" mass="64491">MRKITTLLFCLLYSFSLYAAWEPRIEQVKHHFVPELSNQVFRDQIIKFIRAAAIAQNTETSQSKLNDLDATWSNPYQKMDWSVKITVYHQGNMVGKGCANGARLTDTLKKATALALGHQAADKLTSDQLKQYRFKVDFDYYPAKIYSFIEYNDQGLELVGSRVAVRRLDTKVVAQQIKNSEHYLLETMHPQLHGFFKFYDAHDDKQESLLRTIYSSSSLYTLLKLYALNKNPQLQQKFKSIADFILSNQVTEGPNAGGFYYGFDPNTNQKTCVVVVGTTSKTIFTLLELAQLYHDEPKYLQSAKKAGDWLLTMVEQDGRVKPIARCDHGGWQYNEKQSFLYSGQVLSALSRLYAVTQDKRYYQGAARIANRFVDLVKTQGPLVGDNYRPANSISTSWVMMSLIDFAKVDNALIYRDTIQHVGSKILSRQITNRDDLYNNGRYLDAMSASGNGWINEVMGVFYEFCNSNHLANCQQYKQAIILSSRWLLQNAYTKENTYNVKNPARAIGGFITNFRTQTVRTDAVCHGVNSLISLLAIAGPQEQILLELPERPLSEVLPLLRNGNGFM</sequence>
<dbReference type="AlphaFoldDB" id="A0A378JAV5"/>
<keyword evidence="3" id="KW-1185">Reference proteome</keyword>
<evidence type="ECO:0000313" key="3">
    <source>
        <dbReference type="Proteomes" id="UP000254677"/>
    </source>
</evidence>
<feature type="chain" id="PRO_5017036317" evidence="1">
    <location>
        <begin position="20"/>
        <end position="567"/>
    </location>
</feature>
<gene>
    <name evidence="2" type="ORF">NCTC13292_01137</name>
</gene>
<evidence type="ECO:0000313" key="2">
    <source>
        <dbReference type="EMBL" id="STX41720.1"/>
    </source>
</evidence>
<dbReference type="RefSeq" id="WP_245953954.1">
    <property type="nucleotide sequence ID" value="NZ_UGOA01000001.1"/>
</dbReference>
<dbReference type="InterPro" id="IPR008928">
    <property type="entry name" value="6-hairpin_glycosidase_sf"/>
</dbReference>
<dbReference type="SUPFAM" id="SSF48208">
    <property type="entry name" value="Six-hairpin glycosidases"/>
    <property type="match status" value="2"/>
</dbReference>
<organism evidence="2 3">
    <name type="scientific">Legionella donaldsonii</name>
    <dbReference type="NCBI Taxonomy" id="45060"/>
    <lineage>
        <taxon>Bacteria</taxon>
        <taxon>Pseudomonadati</taxon>
        <taxon>Pseudomonadota</taxon>
        <taxon>Gammaproteobacteria</taxon>
        <taxon>Legionellales</taxon>
        <taxon>Legionellaceae</taxon>
        <taxon>Legionella</taxon>
    </lineage>
</organism>
<dbReference type="EMBL" id="UGOA01000001">
    <property type="protein sequence ID" value="STX41720.1"/>
    <property type="molecule type" value="Genomic_DNA"/>
</dbReference>
<dbReference type="InterPro" id="IPR005198">
    <property type="entry name" value="Glyco_hydro_76"/>
</dbReference>
<keyword evidence="2" id="KW-0378">Hydrolase</keyword>
<dbReference type="Proteomes" id="UP000254677">
    <property type="component" value="Unassembled WGS sequence"/>
</dbReference>
<name>A0A378JAV5_9GAMM</name>
<keyword evidence="1" id="KW-0732">Signal</keyword>
<protein>
    <submittedName>
        <fullName evidence="2">Predicted glycosyl hydrolase</fullName>
    </submittedName>
</protein>
<evidence type="ECO:0000256" key="1">
    <source>
        <dbReference type="SAM" id="SignalP"/>
    </source>
</evidence>
<proteinExistence type="predicted"/>
<accession>A0A378JAV5</accession>
<dbReference type="Gene3D" id="1.50.10.20">
    <property type="match status" value="1"/>
</dbReference>
<dbReference type="Pfam" id="PF03663">
    <property type="entry name" value="Glyco_hydro_76"/>
    <property type="match status" value="1"/>
</dbReference>
<reference evidence="2 3" key="1">
    <citation type="submission" date="2018-06" db="EMBL/GenBank/DDBJ databases">
        <authorList>
            <consortium name="Pathogen Informatics"/>
            <person name="Doyle S."/>
        </authorList>
    </citation>
    <scope>NUCLEOTIDE SEQUENCE [LARGE SCALE GENOMIC DNA]</scope>
    <source>
        <strain evidence="2 3">NCTC13292</strain>
    </source>
</reference>
<dbReference type="GO" id="GO:0016787">
    <property type="term" value="F:hydrolase activity"/>
    <property type="evidence" value="ECO:0007669"/>
    <property type="project" value="UniProtKB-KW"/>
</dbReference>
<dbReference type="GO" id="GO:0005975">
    <property type="term" value="P:carbohydrate metabolic process"/>
    <property type="evidence" value="ECO:0007669"/>
    <property type="project" value="InterPro"/>
</dbReference>
<feature type="signal peptide" evidence="1">
    <location>
        <begin position="1"/>
        <end position="19"/>
    </location>
</feature>